<name>A0A8B8DA55_CRAVI</name>
<feature type="domain" description="CHAT" evidence="4">
    <location>
        <begin position="932"/>
        <end position="1169"/>
    </location>
</feature>
<dbReference type="PANTHER" id="PTHR10098:SF108">
    <property type="entry name" value="TETRATRICOPEPTIDE REPEAT PROTEIN 28"/>
    <property type="match status" value="1"/>
</dbReference>
<dbReference type="SMART" id="SM00028">
    <property type="entry name" value="TPR"/>
    <property type="match status" value="12"/>
</dbReference>
<dbReference type="Proteomes" id="UP000694844">
    <property type="component" value="Chromosome 3"/>
</dbReference>
<dbReference type="InterPro" id="IPR011990">
    <property type="entry name" value="TPR-like_helical_dom_sf"/>
</dbReference>
<keyword evidence="1" id="KW-0802">TPR repeat</keyword>
<protein>
    <submittedName>
        <fullName evidence="6 7">Tetratricopeptide repeat protein 28-like isoform X1</fullName>
    </submittedName>
</protein>
<dbReference type="Pfam" id="PF12770">
    <property type="entry name" value="CHAT"/>
    <property type="match status" value="2"/>
</dbReference>
<feature type="domain" description="CHAT" evidence="4">
    <location>
        <begin position="732"/>
        <end position="798"/>
    </location>
</feature>
<reference evidence="6 7" key="1">
    <citation type="submission" date="2025-04" db="UniProtKB">
        <authorList>
            <consortium name="RefSeq"/>
        </authorList>
    </citation>
    <scope>IDENTIFICATION</scope>
    <source>
        <tissue evidence="6 7">Whole sample</tissue>
    </source>
</reference>
<proteinExistence type="predicted"/>
<gene>
    <name evidence="6 7" type="primary">LOC111125441</name>
</gene>
<dbReference type="RefSeq" id="XP_022324957.1">
    <property type="nucleotide sequence ID" value="XM_022469249.1"/>
</dbReference>
<evidence type="ECO:0000313" key="6">
    <source>
        <dbReference type="RefSeq" id="XP_022324957.1"/>
    </source>
</evidence>
<keyword evidence="5" id="KW-1185">Reference proteome</keyword>
<dbReference type="KEGG" id="cvn:111125441"/>
<feature type="coiled-coil region" evidence="2">
    <location>
        <begin position="1173"/>
        <end position="1200"/>
    </location>
</feature>
<feature type="repeat" description="TPR" evidence="1">
    <location>
        <begin position="41"/>
        <end position="74"/>
    </location>
</feature>
<feature type="region of interest" description="Disordered" evidence="3">
    <location>
        <begin position="873"/>
        <end position="904"/>
    </location>
</feature>
<dbReference type="InterPro" id="IPR024983">
    <property type="entry name" value="CHAT_dom"/>
</dbReference>
<evidence type="ECO:0000313" key="7">
    <source>
        <dbReference type="RefSeq" id="XP_022324958.1"/>
    </source>
</evidence>
<dbReference type="PANTHER" id="PTHR10098">
    <property type="entry name" value="RAPSYN-RELATED"/>
    <property type="match status" value="1"/>
</dbReference>
<accession>A0A8B8DA55</accession>
<feature type="compositionally biased region" description="Polar residues" evidence="3">
    <location>
        <begin position="1558"/>
        <end position="1567"/>
    </location>
</feature>
<dbReference type="Gene3D" id="1.25.40.10">
    <property type="entry name" value="Tetratricopeptide repeat domain"/>
    <property type="match status" value="3"/>
</dbReference>
<dbReference type="OrthoDB" id="5951504at2759"/>
<evidence type="ECO:0000259" key="4">
    <source>
        <dbReference type="Pfam" id="PF12770"/>
    </source>
</evidence>
<dbReference type="GeneID" id="111125441"/>
<evidence type="ECO:0000256" key="2">
    <source>
        <dbReference type="SAM" id="Coils"/>
    </source>
</evidence>
<evidence type="ECO:0000313" key="5">
    <source>
        <dbReference type="Proteomes" id="UP000694844"/>
    </source>
</evidence>
<keyword evidence="2" id="KW-0175">Coiled coil</keyword>
<dbReference type="SUPFAM" id="SSF48452">
    <property type="entry name" value="TPR-like"/>
    <property type="match status" value="1"/>
</dbReference>
<dbReference type="RefSeq" id="XP_022324958.1">
    <property type="nucleotide sequence ID" value="XM_022469250.1"/>
</dbReference>
<dbReference type="Pfam" id="PF13181">
    <property type="entry name" value="TPR_8"/>
    <property type="match status" value="1"/>
</dbReference>
<dbReference type="PROSITE" id="PS50005">
    <property type="entry name" value="TPR"/>
    <property type="match status" value="3"/>
</dbReference>
<feature type="repeat" description="TPR" evidence="1">
    <location>
        <begin position="109"/>
        <end position="142"/>
    </location>
</feature>
<organism evidence="5 7">
    <name type="scientific">Crassostrea virginica</name>
    <name type="common">Eastern oyster</name>
    <dbReference type="NCBI Taxonomy" id="6565"/>
    <lineage>
        <taxon>Eukaryota</taxon>
        <taxon>Metazoa</taxon>
        <taxon>Spiralia</taxon>
        <taxon>Lophotrochozoa</taxon>
        <taxon>Mollusca</taxon>
        <taxon>Bivalvia</taxon>
        <taxon>Autobranchia</taxon>
        <taxon>Pteriomorphia</taxon>
        <taxon>Ostreida</taxon>
        <taxon>Ostreoidea</taxon>
        <taxon>Ostreidae</taxon>
        <taxon>Crassostrea</taxon>
    </lineage>
</organism>
<feature type="region of interest" description="Disordered" evidence="3">
    <location>
        <begin position="1545"/>
        <end position="1567"/>
    </location>
</feature>
<feature type="repeat" description="TPR" evidence="1">
    <location>
        <begin position="252"/>
        <end position="285"/>
    </location>
</feature>
<evidence type="ECO:0000256" key="3">
    <source>
        <dbReference type="SAM" id="MobiDB-lite"/>
    </source>
</evidence>
<sequence>MSETRPPLFASGQGLSHSFSMASLAEGSSEPISEAEEINEMKSLTDMGNKAMQIRDYTEAIKHYDEALEIDDKNVEVLNARILAFVEMKDFKMALKDTEYWISLDSDCAEAFRLLGVILVELDRAAEALNAFLTALDLDPELADELTTYIATVSTFFCEIPPDVLKKIKGMDPYKKLSEVGVCLFQSKHYDLTIKILEAAQKFETNQKGITMRVLLTMANSFSALRKNEQAINLYQECLSTAMATHEQIYQTKSLVNIATLYLEMKDTHQAIVYYEKLLDLEAEIREEAGPEENFPDFWTRELQCGLHLNLSIAYKSIGNMVYAEKHAQKYVKLLKKFGIDGRPKSESHHNTGMLNEILGNFNEALKHYSLYLKACKKSGDKKGMAQAYGCLGSVYAAIRNWRLSITYHEQHIAMVKKFNDSKMLVIAYEMIADTYMVKEDYERAIENYNLMLNSCIRTDYRAKSMAFCKLGNAYRDLKKDQYAVGFYEQASNLAEDFDYVDILTMCHYNLACIKRHSKQMMEMEEARKYFEKLIPLFETKIREHRDEDTYCPSEYHEQLRECYDGIQNVLCKMGNKEECLQYAEAYRKRYITQIRGHPVSFINYGPQTDFWAVDRMSRLVNEQNAAVVYYSVLSHRVLSWVFVPGSGLVRFYSGKSADVEDMQERIQICLDGLKNPPDWKTMQNSFEDRCLPIRNAQLQYVRRRNLALGKETQQRDSNKDLSEEGSPNKILFNLLLAPVEDILMKLPLKSHLIIIPDKNLYDCPFGILQDWNARYLQDRFHLTLLPSLFALEKVINNEVDYMKAQDDLDFERSQTRNGGINKVLAQMVMTNAISPDMESEGTHDTFDLRKTANPRLLTSMMGTLPASAESFKGENDLSEKIPPSQHSPRGGLSPSKPLPGIVSHNTASKYRSQIGCPLPMEKMLNAHTYTTLTNRTSTGTDITSSTMCITSYQQICDTDKCVVIGNPKLPKKLLVHDCEWKPSDVYLPSAKRELSAVASYLNVDPITGPDATKEKFKSLVENATVIHIASYGCWKEGFIVFTPDEVKLHSGPPQQSSFVLSLEDILHLKLRAQIIVLNVGYGPNRSKECIPPGYILASAFLNAGAQCVLVSMWSLPNIAMEKFYFHFYKTLNKGALVTDALGAAIKGLRADERFKDPFYWSPWILIGKDVNVNLLQIQHAMLDQALNKTEKEIEEETGKELLNPKNVLPFVPTREDNLKTLQECLASLLLHHKGQEEVIPKLIDLLDSALKRLHTEENNRQTTRLPDCVIGSHRAMEMLRLLGFHFQAKGTSLTSPYVVYPHWNMDELLIPSYDALRAILDISSEVDCVQAIHDMLPLSQDNISLLVDLLALTKHAADVQLKVSDLSVRPLWQNFKIKKVLSATGFHQIGLLLNFNKTPSRKQLLTAVLQFMLSVSAYKSQVLLYRLDVNLLGKSSASKNAASPEMSKLPSLTPVILPRNQKLGFSLSDSLTNLTDYRLRMSTPWLSRPEKPEEMEEKIRLARSKSDVDDEFKDHIERAKTWHQITVIAQEDEMKANESLAKYGRPRTTPTKVKVRSGSTASQQRTPVKKERLLVIPEVDQRRDYAGFVLQQRMDNIDVRHKTEVMKLYLPYIQTTPSS</sequence>
<dbReference type="InterPro" id="IPR019734">
    <property type="entry name" value="TPR_rpt"/>
</dbReference>
<evidence type="ECO:0000256" key="1">
    <source>
        <dbReference type="PROSITE-ProRule" id="PRU00339"/>
    </source>
</evidence>